<feature type="compositionally biased region" description="Polar residues" evidence="1">
    <location>
        <begin position="259"/>
        <end position="272"/>
    </location>
</feature>
<keyword evidence="3" id="KW-1185">Reference proteome</keyword>
<sequence length="299" mass="33531">MPFSVTVVPRAGAPPKNPGPLPYGDIFSVFESLTHPFHQLCMTALETATVRTTPACRRIITSICSSRLSKKGVPRGKARPGILCRPPPQTNGQLGPWLFLMGTFDGHDESTLPEVYKEFAVIVATGPIQEGDEDQFYVRTVPEWQTSDPEKTQWCITLPLTSRTGVTPTARWMCFGPPDVPFTVDPAQLKKLTDYSRARLRDFFKKLSNERDYLKKVALELRNEEIKYRRKKQVAYAASKRTVHSNVQQLEQAMKSVRLNDSTNTKTGSTSKYRAMGDPLSRNKSPPSVSSKRSARVLL</sequence>
<protein>
    <submittedName>
        <fullName evidence="2">Uncharacterized protein</fullName>
    </submittedName>
</protein>
<evidence type="ECO:0000313" key="2">
    <source>
        <dbReference type="EMBL" id="KAK0473069.1"/>
    </source>
</evidence>
<accession>A0AA39U8B5</accession>
<reference evidence="2" key="1">
    <citation type="submission" date="2023-06" db="EMBL/GenBank/DDBJ databases">
        <authorList>
            <consortium name="Lawrence Berkeley National Laboratory"/>
            <person name="Ahrendt S."/>
            <person name="Sahu N."/>
            <person name="Indic B."/>
            <person name="Wong-Bajracharya J."/>
            <person name="Merenyi Z."/>
            <person name="Ke H.-M."/>
            <person name="Monk M."/>
            <person name="Kocsube S."/>
            <person name="Drula E."/>
            <person name="Lipzen A."/>
            <person name="Balint B."/>
            <person name="Henrissat B."/>
            <person name="Andreopoulos B."/>
            <person name="Martin F.M."/>
            <person name="Harder C.B."/>
            <person name="Rigling D."/>
            <person name="Ford K.L."/>
            <person name="Foster G.D."/>
            <person name="Pangilinan J."/>
            <person name="Papanicolaou A."/>
            <person name="Barry K."/>
            <person name="LaButti K."/>
            <person name="Viragh M."/>
            <person name="Koriabine M."/>
            <person name="Yan M."/>
            <person name="Riley R."/>
            <person name="Champramary S."/>
            <person name="Plett K.L."/>
            <person name="Tsai I.J."/>
            <person name="Slot J."/>
            <person name="Sipos G."/>
            <person name="Plett J."/>
            <person name="Nagy L.G."/>
            <person name="Grigoriev I.V."/>
        </authorList>
    </citation>
    <scope>NUCLEOTIDE SEQUENCE</scope>
    <source>
        <strain evidence="2">ICMP 16352</strain>
    </source>
</reference>
<gene>
    <name evidence="2" type="ORF">IW261DRAFT_1570196</name>
</gene>
<dbReference type="Proteomes" id="UP001175227">
    <property type="component" value="Unassembled WGS sequence"/>
</dbReference>
<feature type="region of interest" description="Disordered" evidence="1">
    <location>
        <begin position="254"/>
        <end position="299"/>
    </location>
</feature>
<evidence type="ECO:0000256" key="1">
    <source>
        <dbReference type="SAM" id="MobiDB-lite"/>
    </source>
</evidence>
<evidence type="ECO:0000313" key="3">
    <source>
        <dbReference type="Proteomes" id="UP001175227"/>
    </source>
</evidence>
<dbReference type="AlphaFoldDB" id="A0AA39U8B5"/>
<proteinExistence type="predicted"/>
<name>A0AA39U8B5_9AGAR</name>
<comment type="caution">
    <text evidence="2">The sequence shown here is derived from an EMBL/GenBank/DDBJ whole genome shotgun (WGS) entry which is preliminary data.</text>
</comment>
<organism evidence="2 3">
    <name type="scientific">Armillaria novae-zelandiae</name>
    <dbReference type="NCBI Taxonomy" id="153914"/>
    <lineage>
        <taxon>Eukaryota</taxon>
        <taxon>Fungi</taxon>
        <taxon>Dikarya</taxon>
        <taxon>Basidiomycota</taxon>
        <taxon>Agaricomycotina</taxon>
        <taxon>Agaricomycetes</taxon>
        <taxon>Agaricomycetidae</taxon>
        <taxon>Agaricales</taxon>
        <taxon>Marasmiineae</taxon>
        <taxon>Physalacriaceae</taxon>
        <taxon>Armillaria</taxon>
    </lineage>
</organism>
<feature type="compositionally biased region" description="Polar residues" evidence="1">
    <location>
        <begin position="282"/>
        <end position="292"/>
    </location>
</feature>
<dbReference type="EMBL" id="JAUEPR010000035">
    <property type="protein sequence ID" value="KAK0473069.1"/>
    <property type="molecule type" value="Genomic_DNA"/>
</dbReference>